<evidence type="ECO:0000256" key="1">
    <source>
        <dbReference type="SAM" id="SignalP"/>
    </source>
</evidence>
<comment type="caution">
    <text evidence="2">The sequence shown here is derived from an EMBL/GenBank/DDBJ whole genome shotgun (WGS) entry which is preliminary data.</text>
</comment>
<evidence type="ECO:0000313" key="2">
    <source>
        <dbReference type="EMBL" id="RHZ55409.1"/>
    </source>
</evidence>
<dbReference type="RefSeq" id="XP_026614305.1">
    <property type="nucleotide sequence ID" value="XM_026758306.1"/>
</dbReference>
<gene>
    <name evidence="2" type="ORF">CDV56_104687</name>
</gene>
<feature type="chain" id="PRO_5017290445" description="Protein rds1" evidence="1">
    <location>
        <begin position="19"/>
        <end position="251"/>
    </location>
</feature>
<reference evidence="2" key="1">
    <citation type="submission" date="2018-08" db="EMBL/GenBank/DDBJ databases">
        <title>Draft genome sequence of azole-resistant Aspergillus thermomutatus (Neosartorya pseudofischeri) strain HMR AF 39, isolated from a human nasal aspirate.</title>
        <authorList>
            <person name="Parent-Michaud M."/>
            <person name="Dufresne P.J."/>
            <person name="Fournier E."/>
            <person name="Martineau C."/>
            <person name="Moreira S."/>
            <person name="Perkins V."/>
            <person name="De Repentigny L."/>
            <person name="Dufresne S.F."/>
        </authorList>
    </citation>
    <scope>NUCLEOTIDE SEQUENCE [LARGE SCALE GENOMIC DNA]</scope>
    <source>
        <strain evidence="2">HMR AF 39</strain>
    </source>
</reference>
<dbReference type="Pfam" id="PF13668">
    <property type="entry name" value="Ferritin_2"/>
    <property type="match status" value="1"/>
</dbReference>
<proteinExistence type="predicted"/>
<name>A0A397GYI2_ASPTH</name>
<dbReference type="GeneID" id="38126661"/>
<dbReference type="Proteomes" id="UP000215305">
    <property type="component" value="Unassembled WGS sequence"/>
</dbReference>
<protein>
    <recommendedName>
        <fullName evidence="4">Protein rds1</fullName>
    </recommendedName>
</protein>
<dbReference type="OrthoDB" id="1001765at2759"/>
<keyword evidence="3" id="KW-1185">Reference proteome</keyword>
<organism evidence="2 3">
    <name type="scientific">Aspergillus thermomutatus</name>
    <name type="common">Neosartorya pseudofischeri</name>
    <dbReference type="NCBI Taxonomy" id="41047"/>
    <lineage>
        <taxon>Eukaryota</taxon>
        <taxon>Fungi</taxon>
        <taxon>Dikarya</taxon>
        <taxon>Ascomycota</taxon>
        <taxon>Pezizomycotina</taxon>
        <taxon>Eurotiomycetes</taxon>
        <taxon>Eurotiomycetidae</taxon>
        <taxon>Eurotiales</taxon>
        <taxon>Aspergillaceae</taxon>
        <taxon>Aspergillus</taxon>
        <taxon>Aspergillus subgen. Fumigati</taxon>
    </lineage>
</organism>
<dbReference type="EMBL" id="NKHU02000100">
    <property type="protein sequence ID" value="RHZ55409.1"/>
    <property type="molecule type" value="Genomic_DNA"/>
</dbReference>
<accession>A0A397GYI2</accession>
<dbReference type="STRING" id="41047.A0A397GYI2"/>
<dbReference type="AlphaFoldDB" id="A0A397GYI2"/>
<feature type="signal peptide" evidence="1">
    <location>
        <begin position="1"/>
        <end position="18"/>
    </location>
</feature>
<evidence type="ECO:0008006" key="4">
    <source>
        <dbReference type="Google" id="ProtNLM"/>
    </source>
</evidence>
<dbReference type="VEuPathDB" id="FungiDB:CDV56_104687"/>
<sequence>MKITNPLLLSLATCLAHASPLVRPDILNYALTLEHLEAAFWEEGLKNYTQADFVAAGFNDPFYANLQQIAADENSHEEFIANALSAAGASPVARCNYSFPATDVKSFLALSNVLEGSGFNPNNATDLYAAFITLTGPVWAPWKPTEDGQIVVTVPEGVSGQSYLVITQGNQQATDDTILAGPAIVEVGTANATMGMGTSDMSSTASSSMTFTMASATTSSTSALFTGGAGKMATSLGYVLGLSGLAAAALI</sequence>
<evidence type="ECO:0000313" key="3">
    <source>
        <dbReference type="Proteomes" id="UP000215305"/>
    </source>
</evidence>
<keyword evidence="1" id="KW-0732">Signal</keyword>